<evidence type="ECO:0000313" key="1">
    <source>
        <dbReference type="EMBL" id="GAI12378.1"/>
    </source>
</evidence>
<proteinExistence type="predicted"/>
<dbReference type="AlphaFoldDB" id="X1L078"/>
<gene>
    <name evidence="1" type="ORF">S06H3_15749</name>
</gene>
<protein>
    <submittedName>
        <fullName evidence="1">Uncharacterized protein</fullName>
    </submittedName>
</protein>
<comment type="caution">
    <text evidence="1">The sequence shown here is derived from an EMBL/GenBank/DDBJ whole genome shotgun (WGS) entry which is preliminary data.</text>
</comment>
<name>X1L078_9ZZZZ</name>
<accession>X1L078</accession>
<reference evidence="1" key="1">
    <citation type="journal article" date="2014" name="Front. Microbiol.">
        <title>High frequency of phylogenetically diverse reductive dehalogenase-homologous genes in deep subseafloor sedimentary metagenomes.</title>
        <authorList>
            <person name="Kawai M."/>
            <person name="Futagami T."/>
            <person name="Toyoda A."/>
            <person name="Takaki Y."/>
            <person name="Nishi S."/>
            <person name="Hori S."/>
            <person name="Arai W."/>
            <person name="Tsubouchi T."/>
            <person name="Morono Y."/>
            <person name="Uchiyama I."/>
            <person name="Ito T."/>
            <person name="Fujiyama A."/>
            <person name="Inagaki F."/>
            <person name="Takami H."/>
        </authorList>
    </citation>
    <scope>NUCLEOTIDE SEQUENCE</scope>
    <source>
        <strain evidence="1">Expedition CK06-06</strain>
    </source>
</reference>
<organism evidence="1">
    <name type="scientific">marine sediment metagenome</name>
    <dbReference type="NCBI Taxonomy" id="412755"/>
    <lineage>
        <taxon>unclassified sequences</taxon>
        <taxon>metagenomes</taxon>
        <taxon>ecological metagenomes</taxon>
    </lineage>
</organism>
<dbReference type="EMBL" id="BARV01007761">
    <property type="protein sequence ID" value="GAI12378.1"/>
    <property type="molecule type" value="Genomic_DNA"/>
</dbReference>
<sequence>MKVWDINGAASITAKTNVITDTAEYFLVSVFINQVNDDIYVAYVGGTAAHSEVAALYKKSVDGGANWGGQQALQADAEDDERWISAGAMNAAWGGKFQPYWFDDDDDDLFTNVDNGVSIPGPAPPYTLENKSANMGSKMVAAGLI</sequence>